<protein>
    <submittedName>
        <fullName evidence="1">Uncharacterized protein</fullName>
    </submittedName>
</protein>
<name>A0ABD1FAE3_HYPHA</name>
<evidence type="ECO:0000313" key="2">
    <source>
        <dbReference type="Proteomes" id="UP001566132"/>
    </source>
</evidence>
<feature type="non-terminal residue" evidence="1">
    <location>
        <position position="51"/>
    </location>
</feature>
<sequence>LHATTVSAHLKKTSVLAVQFSQTIIVEQTPLVPNTLTNATVQNPEMSLVGK</sequence>
<proteinExistence type="predicted"/>
<feature type="non-terminal residue" evidence="1">
    <location>
        <position position="1"/>
    </location>
</feature>
<dbReference type="AlphaFoldDB" id="A0ABD1FAE3"/>
<evidence type="ECO:0000313" key="1">
    <source>
        <dbReference type="EMBL" id="KAL1513919.1"/>
    </source>
</evidence>
<gene>
    <name evidence="1" type="ORF">ABEB36_003257</name>
</gene>
<reference evidence="1 2" key="1">
    <citation type="submission" date="2024-05" db="EMBL/GenBank/DDBJ databases">
        <title>Genetic variation in Jamaican populations of the coffee berry borer (Hypothenemus hampei).</title>
        <authorList>
            <person name="Errbii M."/>
            <person name="Myrie A."/>
        </authorList>
    </citation>
    <scope>NUCLEOTIDE SEQUENCE [LARGE SCALE GENOMIC DNA]</scope>
    <source>
        <strain evidence="1">JA-Hopewell-2020-01-JO</strain>
        <tissue evidence="1">Whole body</tissue>
    </source>
</reference>
<organism evidence="1 2">
    <name type="scientific">Hypothenemus hampei</name>
    <name type="common">Coffee berry borer</name>
    <dbReference type="NCBI Taxonomy" id="57062"/>
    <lineage>
        <taxon>Eukaryota</taxon>
        <taxon>Metazoa</taxon>
        <taxon>Ecdysozoa</taxon>
        <taxon>Arthropoda</taxon>
        <taxon>Hexapoda</taxon>
        <taxon>Insecta</taxon>
        <taxon>Pterygota</taxon>
        <taxon>Neoptera</taxon>
        <taxon>Endopterygota</taxon>
        <taxon>Coleoptera</taxon>
        <taxon>Polyphaga</taxon>
        <taxon>Cucujiformia</taxon>
        <taxon>Curculionidae</taxon>
        <taxon>Scolytinae</taxon>
        <taxon>Hypothenemus</taxon>
    </lineage>
</organism>
<keyword evidence="2" id="KW-1185">Reference proteome</keyword>
<accession>A0ABD1FAE3</accession>
<dbReference type="EMBL" id="JBDJPC010000002">
    <property type="protein sequence ID" value="KAL1513919.1"/>
    <property type="molecule type" value="Genomic_DNA"/>
</dbReference>
<comment type="caution">
    <text evidence="1">The sequence shown here is derived from an EMBL/GenBank/DDBJ whole genome shotgun (WGS) entry which is preliminary data.</text>
</comment>
<dbReference type="Proteomes" id="UP001566132">
    <property type="component" value="Unassembled WGS sequence"/>
</dbReference>